<keyword evidence="7" id="KW-0675">Receptor</keyword>
<keyword evidence="8" id="KW-0325">Glycoprotein</keyword>
<evidence type="ECO:0000256" key="5">
    <source>
        <dbReference type="ARBA" id="ARBA00023136"/>
    </source>
</evidence>
<dbReference type="InterPro" id="IPR002172">
    <property type="entry name" value="LDrepeatLR_classA_rpt"/>
</dbReference>
<dbReference type="Pfam" id="PF00057">
    <property type="entry name" value="Ldl_recept_a"/>
    <property type="match status" value="1"/>
</dbReference>
<evidence type="ECO:0000313" key="11">
    <source>
        <dbReference type="Proteomes" id="UP000271087"/>
    </source>
</evidence>
<keyword evidence="3" id="KW-0254">Endocytosis</keyword>
<dbReference type="PANTHER" id="PTHR46513">
    <property type="entry name" value="VITELLOGENIN RECEPTOR-LIKE PROTEIN-RELATED-RELATED"/>
    <property type="match status" value="1"/>
</dbReference>
<evidence type="ECO:0000256" key="1">
    <source>
        <dbReference type="ARBA" id="ARBA00004167"/>
    </source>
</evidence>
<dbReference type="CDD" id="cd00112">
    <property type="entry name" value="LDLa"/>
    <property type="match status" value="1"/>
</dbReference>
<evidence type="ECO:0000313" key="12">
    <source>
        <dbReference type="WBParaSite" id="nOo.2.0.1.t12126-RA"/>
    </source>
</evidence>
<dbReference type="PROSITE" id="PS50068">
    <property type="entry name" value="LDLRA_2"/>
    <property type="match status" value="1"/>
</dbReference>
<dbReference type="SUPFAM" id="SSF57424">
    <property type="entry name" value="LDL receptor-like module"/>
    <property type="match status" value="1"/>
</dbReference>
<evidence type="ECO:0000256" key="3">
    <source>
        <dbReference type="ARBA" id="ARBA00022583"/>
    </source>
</evidence>
<dbReference type="GO" id="GO:0006897">
    <property type="term" value="P:endocytosis"/>
    <property type="evidence" value="ECO:0007669"/>
    <property type="project" value="UniProtKB-KW"/>
</dbReference>
<dbReference type="SUPFAM" id="SSF63825">
    <property type="entry name" value="YWTD domain"/>
    <property type="match status" value="1"/>
</dbReference>
<dbReference type="SMART" id="SM00192">
    <property type="entry name" value="LDLa"/>
    <property type="match status" value="1"/>
</dbReference>
<evidence type="ECO:0000256" key="7">
    <source>
        <dbReference type="ARBA" id="ARBA00023170"/>
    </source>
</evidence>
<name>A0A182EVD6_ONCOC</name>
<comment type="caution">
    <text evidence="9">Lacks conserved residue(s) required for the propagation of feature annotation.</text>
</comment>
<keyword evidence="5" id="KW-0472">Membrane</keyword>
<keyword evidence="11" id="KW-1185">Reference proteome</keyword>
<reference evidence="10 11" key="2">
    <citation type="submission" date="2018-08" db="EMBL/GenBank/DDBJ databases">
        <authorList>
            <person name="Laetsch R D."/>
            <person name="Stevens L."/>
            <person name="Kumar S."/>
            <person name="Blaxter L. M."/>
        </authorList>
    </citation>
    <scope>NUCLEOTIDE SEQUENCE [LARGE SCALE GENOMIC DNA]</scope>
</reference>
<feature type="disulfide bond" evidence="9">
    <location>
        <begin position="229"/>
        <end position="247"/>
    </location>
</feature>
<evidence type="ECO:0000256" key="9">
    <source>
        <dbReference type="PROSITE-ProRule" id="PRU00124"/>
    </source>
</evidence>
<evidence type="ECO:0000256" key="8">
    <source>
        <dbReference type="ARBA" id="ARBA00023180"/>
    </source>
</evidence>
<evidence type="ECO:0000256" key="6">
    <source>
        <dbReference type="ARBA" id="ARBA00023157"/>
    </source>
</evidence>
<dbReference type="InterPro" id="IPR000033">
    <property type="entry name" value="LDLR_classB_rpt"/>
</dbReference>
<reference evidence="12" key="1">
    <citation type="submission" date="2016-06" db="UniProtKB">
        <authorList>
            <consortium name="WormBaseParasite"/>
        </authorList>
    </citation>
    <scope>IDENTIFICATION</scope>
</reference>
<dbReference type="EMBL" id="UYRW01009740">
    <property type="protein sequence ID" value="VDM98113.1"/>
    <property type="molecule type" value="Genomic_DNA"/>
</dbReference>
<dbReference type="InterPro" id="IPR050778">
    <property type="entry name" value="Cueball_EGF_LRP_Nidogen"/>
</dbReference>
<keyword evidence="4" id="KW-0677">Repeat</keyword>
<dbReference type="GO" id="GO:0016020">
    <property type="term" value="C:membrane"/>
    <property type="evidence" value="ECO:0007669"/>
    <property type="project" value="UniProtKB-SubCell"/>
</dbReference>
<organism evidence="12">
    <name type="scientific">Onchocerca ochengi</name>
    <name type="common">Filarial nematode worm</name>
    <dbReference type="NCBI Taxonomy" id="42157"/>
    <lineage>
        <taxon>Eukaryota</taxon>
        <taxon>Metazoa</taxon>
        <taxon>Ecdysozoa</taxon>
        <taxon>Nematoda</taxon>
        <taxon>Chromadorea</taxon>
        <taxon>Rhabditida</taxon>
        <taxon>Spirurina</taxon>
        <taxon>Spiruromorpha</taxon>
        <taxon>Filarioidea</taxon>
        <taxon>Onchocercidae</taxon>
        <taxon>Onchocerca</taxon>
    </lineage>
</organism>
<dbReference type="Gene3D" id="2.120.10.30">
    <property type="entry name" value="TolB, C-terminal domain"/>
    <property type="match status" value="2"/>
</dbReference>
<evidence type="ECO:0000256" key="2">
    <source>
        <dbReference type="ARBA" id="ARBA00022536"/>
    </source>
</evidence>
<accession>A0A182EVD6</accession>
<dbReference type="InterPro" id="IPR036055">
    <property type="entry name" value="LDL_receptor-like_sf"/>
</dbReference>
<dbReference type="OrthoDB" id="5851449at2759"/>
<proteinExistence type="predicted"/>
<dbReference type="FunFam" id="4.10.400.10:FF:000011">
    <property type="entry name" value="Low-density lipoprotein receptor-related protein 1"/>
    <property type="match status" value="1"/>
</dbReference>
<dbReference type="AlphaFoldDB" id="A0A182EVD6"/>
<dbReference type="InterPro" id="IPR011042">
    <property type="entry name" value="6-blade_b-propeller_TolB-like"/>
</dbReference>
<sequence>MLSIITCRVRPDGEGSAPVLVTHNDGLISMSFDWLSKQLYYVDNIRNSLEVVKISEQGLVHPDQLIHRQLLNSLREPVAVAVHPWRGLLFFAEAQRPAKIYRCMIDELYYIHQRPYSIRRVNKRNGGKSRIVREFAGKDRSVFSLKACSPSNQPIPDPSIEHPCHSSDCSQFCFGLPNTSSSSEAQPLVKRCGCRQGFKINPENMRTCQRDRREVIEILCASNSSQFLCANGRCIPNEWKCDGENDCLDGSDE</sequence>
<dbReference type="Proteomes" id="UP000271087">
    <property type="component" value="Unassembled WGS sequence"/>
</dbReference>
<evidence type="ECO:0000313" key="10">
    <source>
        <dbReference type="EMBL" id="VDM98113.1"/>
    </source>
</evidence>
<protein>
    <submittedName>
        <fullName evidence="12">Low-density lipoprotein receptor domain class A</fullName>
    </submittedName>
</protein>
<evidence type="ECO:0000256" key="4">
    <source>
        <dbReference type="ARBA" id="ARBA00022737"/>
    </source>
</evidence>
<dbReference type="SMART" id="SM00135">
    <property type="entry name" value="LY"/>
    <property type="match status" value="2"/>
</dbReference>
<dbReference type="Gene3D" id="4.10.400.10">
    <property type="entry name" value="Low-density Lipoprotein Receptor"/>
    <property type="match status" value="1"/>
</dbReference>
<keyword evidence="2" id="KW-0245">EGF-like domain</keyword>
<comment type="subcellular location">
    <subcellularLocation>
        <location evidence="1">Membrane</location>
        <topology evidence="1">Single-pass membrane protein</topology>
    </subcellularLocation>
</comment>
<dbReference type="WBParaSite" id="nOo.2.0.1.t12126-RA">
    <property type="protein sequence ID" value="nOo.2.0.1.t12126-RA"/>
    <property type="gene ID" value="nOo.2.0.1.g12126"/>
</dbReference>
<gene>
    <name evidence="10" type="ORF">NOO_LOCUS12126</name>
</gene>
<keyword evidence="6 9" id="KW-1015">Disulfide bond</keyword>
<dbReference type="STRING" id="42157.A0A182EVD6"/>